<protein>
    <submittedName>
        <fullName evidence="1">Uncharacterized protein</fullName>
    </submittedName>
</protein>
<dbReference type="RefSeq" id="WP_159754219.1">
    <property type="nucleotide sequence ID" value="NZ_WUQX01000001.1"/>
</dbReference>
<proteinExistence type="predicted"/>
<evidence type="ECO:0000313" key="2">
    <source>
        <dbReference type="Proteomes" id="UP000460412"/>
    </source>
</evidence>
<sequence length="133" mass="15750">MKILLYFAKEIDMDNKRETIEKLRCYIREYDSVFVLKEGIWTGEKFFQTASRQNVKSSLFLVTKPRADILQKYNVEIQEISYEEYCNIEKLYYTYEFSDRIHLLADHIQYGSLSNYISGGLLTEEEAFGALLL</sequence>
<accession>A0A7X3MKM8</accession>
<keyword evidence="2" id="KW-1185">Reference proteome</keyword>
<dbReference type="EMBL" id="WUQX01000001">
    <property type="protein sequence ID" value="MXP78097.1"/>
    <property type="molecule type" value="Genomic_DNA"/>
</dbReference>
<evidence type="ECO:0000313" key="1">
    <source>
        <dbReference type="EMBL" id="MXP78097.1"/>
    </source>
</evidence>
<name>A0A7X3MKM8_9FIRM</name>
<dbReference type="AlphaFoldDB" id="A0A7X3MKM8"/>
<reference evidence="1 2" key="1">
    <citation type="submission" date="2019-12" db="EMBL/GenBank/DDBJ databases">
        <title>Sporaefaciens musculi gen. nov., sp. nov., a novel bacterium isolated from the caecum of an obese mouse.</title>
        <authorList>
            <person name="Rasmussen T.S."/>
            <person name="Streidl T."/>
            <person name="Hitch T.C.A."/>
            <person name="Wortmann E."/>
            <person name="Deptula P."/>
            <person name="Hansen M."/>
            <person name="Nielsen D.S."/>
            <person name="Clavel T."/>
            <person name="Vogensen F.K."/>
        </authorList>
    </citation>
    <scope>NUCLEOTIDE SEQUENCE [LARGE SCALE GENOMIC DNA]</scope>
    <source>
        <strain evidence="1 2">WCA-9-b2</strain>
    </source>
</reference>
<gene>
    <name evidence="1" type="ORF">GN277_22890</name>
</gene>
<comment type="caution">
    <text evidence="1">The sequence shown here is derived from an EMBL/GenBank/DDBJ whole genome shotgun (WGS) entry which is preliminary data.</text>
</comment>
<organism evidence="1 2">
    <name type="scientific">Sporofaciens musculi</name>
    <dbReference type="NCBI Taxonomy" id="2681861"/>
    <lineage>
        <taxon>Bacteria</taxon>
        <taxon>Bacillati</taxon>
        <taxon>Bacillota</taxon>
        <taxon>Clostridia</taxon>
        <taxon>Lachnospirales</taxon>
        <taxon>Lachnospiraceae</taxon>
        <taxon>Sporofaciens</taxon>
    </lineage>
</organism>
<dbReference type="Proteomes" id="UP000460412">
    <property type="component" value="Unassembled WGS sequence"/>
</dbReference>